<organism evidence="9 10">
    <name type="scientific">Nocardioides humi</name>
    <dbReference type="NCBI Taxonomy" id="449461"/>
    <lineage>
        <taxon>Bacteria</taxon>
        <taxon>Bacillati</taxon>
        <taxon>Actinomycetota</taxon>
        <taxon>Actinomycetes</taxon>
        <taxon>Propionibacteriales</taxon>
        <taxon>Nocardioidaceae</taxon>
        <taxon>Nocardioides</taxon>
    </lineage>
</organism>
<evidence type="ECO:0000313" key="9">
    <source>
        <dbReference type="EMBL" id="GAA1528134.1"/>
    </source>
</evidence>
<feature type="binding site" evidence="5">
    <location>
        <begin position="258"/>
        <end position="265"/>
    </location>
    <ligand>
        <name>ATP</name>
        <dbReference type="ChEBI" id="CHEBI:30616"/>
    </ligand>
</feature>
<feature type="domain" description="NERD" evidence="7">
    <location>
        <begin position="30"/>
        <end position="142"/>
    </location>
</feature>
<evidence type="ECO:0000259" key="8">
    <source>
        <dbReference type="PROSITE" id="PS51198"/>
    </source>
</evidence>
<name>A0ABN2AY82_9ACTN</name>
<dbReference type="Gene3D" id="1.10.10.160">
    <property type="match status" value="1"/>
</dbReference>
<dbReference type="InterPro" id="IPR000212">
    <property type="entry name" value="DNA_helicase_UvrD/REP"/>
</dbReference>
<dbReference type="SUPFAM" id="SSF52540">
    <property type="entry name" value="P-loop containing nucleoside triphosphate hydrolases"/>
    <property type="match status" value="1"/>
</dbReference>
<dbReference type="Gene3D" id="3.40.50.300">
    <property type="entry name" value="P-loop containing nucleotide triphosphate hydrolases"/>
    <property type="match status" value="2"/>
</dbReference>
<dbReference type="InterPro" id="IPR027417">
    <property type="entry name" value="P-loop_NTPase"/>
</dbReference>
<evidence type="ECO:0000259" key="7">
    <source>
        <dbReference type="PROSITE" id="PS50965"/>
    </source>
</evidence>
<keyword evidence="4 5" id="KW-0067">ATP-binding</keyword>
<dbReference type="PROSITE" id="PS50965">
    <property type="entry name" value="NERD"/>
    <property type="match status" value="1"/>
</dbReference>
<comment type="caution">
    <text evidence="9">The sequence shown here is derived from an EMBL/GenBank/DDBJ whole genome shotgun (WGS) entry which is preliminary data.</text>
</comment>
<dbReference type="Proteomes" id="UP001500842">
    <property type="component" value="Unassembled WGS sequence"/>
</dbReference>
<protein>
    <recommendedName>
        <fullName evidence="11">DNA helicase</fullName>
    </recommendedName>
</protein>
<evidence type="ECO:0000256" key="6">
    <source>
        <dbReference type="SAM" id="MobiDB-lite"/>
    </source>
</evidence>
<accession>A0ABN2AY82</accession>
<dbReference type="EMBL" id="BAAAOR010000025">
    <property type="protein sequence ID" value="GAA1528134.1"/>
    <property type="molecule type" value="Genomic_DNA"/>
</dbReference>
<evidence type="ECO:0000313" key="10">
    <source>
        <dbReference type="Proteomes" id="UP001500842"/>
    </source>
</evidence>
<gene>
    <name evidence="9" type="ORF">GCM10009788_34350</name>
</gene>
<evidence type="ECO:0000256" key="4">
    <source>
        <dbReference type="ARBA" id="ARBA00022840"/>
    </source>
</evidence>
<dbReference type="InterPro" id="IPR011528">
    <property type="entry name" value="NERD"/>
</dbReference>
<evidence type="ECO:0008006" key="11">
    <source>
        <dbReference type="Google" id="ProtNLM"/>
    </source>
</evidence>
<dbReference type="Pfam" id="PF00580">
    <property type="entry name" value="UvrD-helicase"/>
    <property type="match status" value="1"/>
</dbReference>
<dbReference type="RefSeq" id="WP_141003915.1">
    <property type="nucleotide sequence ID" value="NZ_BAAAOR010000025.1"/>
</dbReference>
<dbReference type="InterPro" id="IPR013986">
    <property type="entry name" value="DExx_box_DNA_helicase_dom_sf"/>
</dbReference>
<evidence type="ECO:0000256" key="5">
    <source>
        <dbReference type="PROSITE-ProRule" id="PRU00560"/>
    </source>
</evidence>
<dbReference type="Pfam" id="PF08378">
    <property type="entry name" value="NERD"/>
    <property type="match status" value="1"/>
</dbReference>
<dbReference type="PANTHER" id="PTHR11070:SF45">
    <property type="entry name" value="DNA 3'-5' HELICASE"/>
    <property type="match status" value="1"/>
</dbReference>
<evidence type="ECO:0000256" key="3">
    <source>
        <dbReference type="ARBA" id="ARBA00022806"/>
    </source>
</evidence>
<evidence type="ECO:0000256" key="1">
    <source>
        <dbReference type="ARBA" id="ARBA00022741"/>
    </source>
</evidence>
<feature type="domain" description="UvrD-like helicase ATP-binding" evidence="8">
    <location>
        <begin position="237"/>
        <end position="520"/>
    </location>
</feature>
<evidence type="ECO:0000256" key="2">
    <source>
        <dbReference type="ARBA" id="ARBA00022801"/>
    </source>
</evidence>
<keyword evidence="3 5" id="KW-0347">Helicase</keyword>
<dbReference type="PANTHER" id="PTHR11070">
    <property type="entry name" value="UVRD / RECB / PCRA DNA HELICASE FAMILY MEMBER"/>
    <property type="match status" value="1"/>
</dbReference>
<dbReference type="PROSITE" id="PS51198">
    <property type="entry name" value="UVRD_HELICASE_ATP_BIND"/>
    <property type="match status" value="1"/>
</dbReference>
<dbReference type="InterPro" id="IPR014016">
    <property type="entry name" value="UvrD-like_ATP-bd"/>
</dbReference>
<reference evidence="9 10" key="1">
    <citation type="journal article" date="2019" name="Int. J. Syst. Evol. Microbiol.">
        <title>The Global Catalogue of Microorganisms (GCM) 10K type strain sequencing project: providing services to taxonomists for standard genome sequencing and annotation.</title>
        <authorList>
            <consortium name="The Broad Institute Genomics Platform"/>
            <consortium name="The Broad Institute Genome Sequencing Center for Infectious Disease"/>
            <person name="Wu L."/>
            <person name="Ma J."/>
        </authorList>
    </citation>
    <scope>NUCLEOTIDE SEQUENCE [LARGE SCALE GENOMIC DNA]</scope>
    <source>
        <strain evidence="9 10">JCM 14942</strain>
    </source>
</reference>
<feature type="region of interest" description="Disordered" evidence="6">
    <location>
        <begin position="178"/>
        <end position="208"/>
    </location>
</feature>
<sequence length="684" mass="76743">MAAGDSAREEAERLRRHALAVHERANNFLVAAESEKTLARYLRELVQFGWRILEDRAWPNSSRANIDFIAIGPPGVLVIDAKEWADVTIADDTLYRGDADETETVDKQIALIDRIADQLEDHGLVPSAIESVLAFTNHDMKATSIGPVTAIGVTELIGWLLARPRRLKESQRRRIADHLELGCPPKTPQTTLTRTKVPRKPRPQDVEHEEPLIQFDEVQGALNEALLARPIEDWMTFVHPDQNKLVRAQWNGPYRIRGPAGTGKTVVGLHRAVYLAQRTDLPVLFTSYVKTLPRVQAALARRISPTGADNIEFASSHQVAYRVLETAGMTATIDPVACGVAFQRAWDETASATQLSRFEPRPEYWREEIDYVIKGRGILDFEAYRDLDRVGRKTVFPRESRAGLWNLYCRYGELLEEAGVCDFNDLLINALEILEEEPRLLRYGAVIIDEVQDLTLTGLRFLSALARDGQVLLIGDGQQSVYPGGFNLAEAGINISGRSTVLKVNYRNTAQILERASREVTHDRFGDLEGSIEPGTRDVTIARQGPAPLEVFAGSQLHLERQLVDQIARTRDRGVPLGDLAVLVAYLDEVKRYRRVLGTAGIPTVELSAYDGTTQDKVKVGTFKRGKGLDFKYVLMPGMRHQPPAQRSGETESAYAERRERFRRELFVGMTRARDGLWLGYLPR</sequence>
<keyword evidence="2 5" id="KW-0378">Hydrolase</keyword>
<keyword evidence="1 5" id="KW-0547">Nucleotide-binding</keyword>
<keyword evidence="10" id="KW-1185">Reference proteome</keyword>
<proteinExistence type="predicted"/>